<dbReference type="STRING" id="670155.SAMN04488001_2797"/>
<dbReference type="EMBL" id="FNOI01000005">
    <property type="protein sequence ID" value="SDX26440.1"/>
    <property type="molecule type" value="Genomic_DNA"/>
</dbReference>
<organism evidence="5 6">
    <name type="scientific">Litoreibacter albidus</name>
    <dbReference type="NCBI Taxonomy" id="670155"/>
    <lineage>
        <taxon>Bacteria</taxon>
        <taxon>Pseudomonadati</taxon>
        <taxon>Pseudomonadota</taxon>
        <taxon>Alphaproteobacteria</taxon>
        <taxon>Rhodobacterales</taxon>
        <taxon>Roseobacteraceae</taxon>
        <taxon>Litoreibacter</taxon>
    </lineage>
</organism>
<keyword evidence="6" id="KW-1185">Reference proteome</keyword>
<dbReference type="Pfam" id="PF01553">
    <property type="entry name" value="Acyltransferase"/>
    <property type="match status" value="1"/>
</dbReference>
<evidence type="ECO:0000313" key="6">
    <source>
        <dbReference type="Proteomes" id="UP000199441"/>
    </source>
</evidence>
<dbReference type="GO" id="GO:0003841">
    <property type="term" value="F:1-acylglycerol-3-phosphate O-acyltransferase activity"/>
    <property type="evidence" value="ECO:0007669"/>
    <property type="project" value="TreeGrafter"/>
</dbReference>
<name>A0A1H3A9N9_9RHOB</name>
<dbReference type="AlphaFoldDB" id="A0A1H3A9N9"/>
<dbReference type="RefSeq" id="WP_089947554.1">
    <property type="nucleotide sequence ID" value="NZ_FNOI01000005.1"/>
</dbReference>
<evidence type="ECO:0000256" key="1">
    <source>
        <dbReference type="ARBA" id="ARBA00005189"/>
    </source>
</evidence>
<protein>
    <submittedName>
        <fullName evidence="5">1-acyl-sn-glycerol-3-phosphate acyltransferases</fullName>
    </submittedName>
</protein>
<dbReference type="Proteomes" id="UP000199441">
    <property type="component" value="Unassembled WGS sequence"/>
</dbReference>
<dbReference type="PANTHER" id="PTHR10434">
    <property type="entry name" value="1-ACYL-SN-GLYCEROL-3-PHOSPHATE ACYLTRANSFERASE"/>
    <property type="match status" value="1"/>
</dbReference>
<evidence type="ECO:0000256" key="3">
    <source>
        <dbReference type="ARBA" id="ARBA00023315"/>
    </source>
</evidence>
<dbReference type="GO" id="GO:0006654">
    <property type="term" value="P:phosphatidic acid biosynthetic process"/>
    <property type="evidence" value="ECO:0007669"/>
    <property type="project" value="TreeGrafter"/>
</dbReference>
<comment type="pathway">
    <text evidence="1">Lipid metabolism.</text>
</comment>
<evidence type="ECO:0000313" key="5">
    <source>
        <dbReference type="EMBL" id="SDX26440.1"/>
    </source>
</evidence>
<dbReference type="CDD" id="cd07989">
    <property type="entry name" value="LPLAT_AGPAT-like"/>
    <property type="match status" value="1"/>
</dbReference>
<proteinExistence type="predicted"/>
<reference evidence="6" key="1">
    <citation type="submission" date="2016-10" db="EMBL/GenBank/DDBJ databases">
        <authorList>
            <person name="Varghese N."/>
            <person name="Submissions S."/>
        </authorList>
    </citation>
    <scope>NUCLEOTIDE SEQUENCE [LARGE SCALE GENOMIC DNA]</scope>
    <source>
        <strain evidence="6">DSM 26922</strain>
    </source>
</reference>
<dbReference type="InterPro" id="IPR002123">
    <property type="entry name" value="Plipid/glycerol_acylTrfase"/>
</dbReference>
<feature type="domain" description="Phospholipid/glycerol acyltransferase" evidence="4">
    <location>
        <begin position="37"/>
        <end position="159"/>
    </location>
</feature>
<accession>A0A1H3A9N9</accession>
<sequence length="212" mass="23558">MRRFAASIVGQLLIFVGQFITAARADWRGIEPVPRQRIYYANHSSNADLPLIWTVLPAAIRRNTRAVAAADYWLKNKLRAFIGRDVFHGVLIDRRAEHRTDDPIAKIVQALDDGSSIIIFPEGGRNRTEDPLMPFKAGLYNIAQQRPEVDLVPCWIDNIAHIMPTGEVIPVPLACTVTFGAPIHVGETEQKDAFLSRASDALLDLIPSRGQA</sequence>
<evidence type="ECO:0000256" key="2">
    <source>
        <dbReference type="ARBA" id="ARBA00022679"/>
    </source>
</evidence>
<gene>
    <name evidence="5" type="ORF">SAMN04488001_2797</name>
</gene>
<dbReference type="PANTHER" id="PTHR10434:SF11">
    <property type="entry name" value="1-ACYL-SN-GLYCEROL-3-PHOSPHATE ACYLTRANSFERASE"/>
    <property type="match status" value="1"/>
</dbReference>
<evidence type="ECO:0000259" key="4">
    <source>
        <dbReference type="SMART" id="SM00563"/>
    </source>
</evidence>
<dbReference type="SUPFAM" id="SSF69593">
    <property type="entry name" value="Glycerol-3-phosphate (1)-acyltransferase"/>
    <property type="match status" value="1"/>
</dbReference>
<keyword evidence="3 5" id="KW-0012">Acyltransferase</keyword>
<dbReference type="OrthoDB" id="9808424at2"/>
<keyword evidence="2 5" id="KW-0808">Transferase</keyword>
<dbReference type="SMART" id="SM00563">
    <property type="entry name" value="PlsC"/>
    <property type="match status" value="1"/>
</dbReference>